<dbReference type="SUPFAM" id="SSF81345">
    <property type="entry name" value="ABC transporter involved in vitamin B12 uptake, BtuC"/>
    <property type="match status" value="1"/>
</dbReference>
<evidence type="ECO:0000256" key="1">
    <source>
        <dbReference type="ARBA" id="ARBA00004651"/>
    </source>
</evidence>
<reference evidence="9 10" key="1">
    <citation type="submission" date="2020-01" db="EMBL/GenBank/DDBJ databases">
        <title>Genomes assembled from Gulf of Kutch pelagic sediment metagenomes.</title>
        <authorList>
            <person name="Chandrashekar M."/>
            <person name="Mahajan M.S."/>
            <person name="Dave K.J."/>
            <person name="Vatsa P."/>
            <person name="Nathani N.M."/>
        </authorList>
    </citation>
    <scope>NUCLEOTIDE SEQUENCE [LARGE SCALE GENOMIC DNA]</scope>
    <source>
        <strain evidence="9">KS3-K002</strain>
    </source>
</reference>
<dbReference type="GO" id="GO:0022857">
    <property type="term" value="F:transmembrane transporter activity"/>
    <property type="evidence" value="ECO:0007669"/>
    <property type="project" value="InterPro"/>
</dbReference>
<dbReference type="GO" id="GO:0033214">
    <property type="term" value="P:siderophore-iron import into cell"/>
    <property type="evidence" value="ECO:0007669"/>
    <property type="project" value="TreeGrafter"/>
</dbReference>
<feature type="transmembrane region" description="Helical" evidence="8">
    <location>
        <begin position="115"/>
        <end position="135"/>
    </location>
</feature>
<evidence type="ECO:0000256" key="7">
    <source>
        <dbReference type="ARBA" id="ARBA00023136"/>
    </source>
</evidence>
<feature type="transmembrane region" description="Helical" evidence="8">
    <location>
        <begin position="147"/>
        <end position="172"/>
    </location>
</feature>
<feature type="transmembrane region" description="Helical" evidence="8">
    <location>
        <begin position="62"/>
        <end position="81"/>
    </location>
</feature>
<feature type="transmembrane region" description="Helical" evidence="8">
    <location>
        <begin position="88"/>
        <end position="109"/>
    </location>
</feature>
<dbReference type="EMBL" id="JAACAK010000018">
    <property type="protein sequence ID" value="NIR74004.1"/>
    <property type="molecule type" value="Genomic_DNA"/>
</dbReference>
<evidence type="ECO:0000256" key="4">
    <source>
        <dbReference type="ARBA" id="ARBA00022475"/>
    </source>
</evidence>
<feature type="transmembrane region" description="Helical" evidence="8">
    <location>
        <begin position="241"/>
        <end position="267"/>
    </location>
</feature>
<dbReference type="InterPro" id="IPR000522">
    <property type="entry name" value="ABC_transptr_permease_BtuC"/>
</dbReference>
<dbReference type="FunFam" id="1.10.3470.10:FF:000001">
    <property type="entry name" value="Vitamin B12 ABC transporter permease BtuC"/>
    <property type="match status" value="1"/>
</dbReference>
<evidence type="ECO:0000256" key="3">
    <source>
        <dbReference type="ARBA" id="ARBA00022448"/>
    </source>
</evidence>
<keyword evidence="5 8" id="KW-0812">Transmembrane</keyword>
<evidence type="ECO:0000256" key="2">
    <source>
        <dbReference type="ARBA" id="ARBA00007935"/>
    </source>
</evidence>
<protein>
    <submittedName>
        <fullName evidence="9">Iron ABC transporter permease</fullName>
    </submittedName>
</protein>
<dbReference type="Gene3D" id="1.10.3470.10">
    <property type="entry name" value="ABC transporter involved in vitamin B12 uptake, BtuC"/>
    <property type="match status" value="1"/>
</dbReference>
<keyword evidence="7 8" id="KW-0472">Membrane</keyword>
<name>A0AAE4Z575_9BACT</name>
<proteinExistence type="inferred from homology"/>
<evidence type="ECO:0000256" key="5">
    <source>
        <dbReference type="ARBA" id="ARBA00022692"/>
    </source>
</evidence>
<comment type="subcellular location">
    <subcellularLocation>
        <location evidence="1">Cell membrane</location>
        <topology evidence="1">Multi-pass membrane protein</topology>
    </subcellularLocation>
</comment>
<keyword evidence="6 8" id="KW-1133">Transmembrane helix</keyword>
<accession>A0AAE4Z575</accession>
<evidence type="ECO:0000313" key="9">
    <source>
        <dbReference type="EMBL" id="NIR74004.1"/>
    </source>
</evidence>
<feature type="transmembrane region" description="Helical" evidence="8">
    <location>
        <begin position="279"/>
        <end position="301"/>
    </location>
</feature>
<dbReference type="CDD" id="cd06550">
    <property type="entry name" value="TM_ABC_iron-siderophores_like"/>
    <property type="match status" value="1"/>
</dbReference>
<evidence type="ECO:0000256" key="8">
    <source>
        <dbReference type="SAM" id="Phobius"/>
    </source>
</evidence>
<comment type="similarity">
    <text evidence="2">Belongs to the binding-protein-dependent transport system permease family. FecCD subfamily.</text>
</comment>
<evidence type="ECO:0000313" key="10">
    <source>
        <dbReference type="Proteomes" id="UP000702544"/>
    </source>
</evidence>
<comment type="caution">
    <text evidence="9">The sequence shown here is derived from an EMBL/GenBank/DDBJ whole genome shotgun (WGS) entry which is preliminary data.</text>
</comment>
<organism evidence="9 10">
    <name type="scientific">Candidatus Kutchimonas denitrificans</name>
    <dbReference type="NCBI Taxonomy" id="3056748"/>
    <lineage>
        <taxon>Bacteria</taxon>
        <taxon>Pseudomonadati</taxon>
        <taxon>Gemmatimonadota</taxon>
        <taxon>Gemmatimonadia</taxon>
        <taxon>Candidatus Palauibacterales</taxon>
        <taxon>Candidatus Palauibacteraceae</taxon>
        <taxon>Candidatus Kutchimonas</taxon>
    </lineage>
</organism>
<dbReference type="PANTHER" id="PTHR30472:SF67">
    <property type="entry name" value="PERMEASE OF ABC TRANSPORTER-RELATED"/>
    <property type="match status" value="1"/>
</dbReference>
<dbReference type="Pfam" id="PF01032">
    <property type="entry name" value="FecCD"/>
    <property type="match status" value="1"/>
</dbReference>
<evidence type="ECO:0000256" key="6">
    <source>
        <dbReference type="ARBA" id="ARBA00022989"/>
    </source>
</evidence>
<dbReference type="AlphaFoldDB" id="A0AAE4Z575"/>
<dbReference type="Proteomes" id="UP000702544">
    <property type="component" value="Unassembled WGS sequence"/>
</dbReference>
<sequence length="330" mass="33848">MSARVALRLAILALAVLLALVASMGFGAADIPVPEVMRAIGGRGDETTRTIVMELRLPRALLAFLVGGALGLAGATLQALLRNPLAEPFLLGVSSGAAVGAVAAVVLGWSALAAWTLPVAAFLGALLATFLVLFVASRTGRGLDTRVLLLGGVVIGMFFNAVILLVLTFASAETFRSAIFWMMGSLAAADWGAAVLLTGYTVPAVAVLVLMARPLNALSVGEETALYLGVRVERVKLAAYILSSLLVAAAVAVSGVIGFVGLIIPHAIRLVWGSDHRMLLPASIFAGGGFLVIADTVARSAAGPSELPVGVITALVGVPLFVLLLIRRKA</sequence>
<keyword evidence="3" id="KW-0813">Transport</keyword>
<keyword evidence="4" id="KW-1003">Cell membrane</keyword>
<dbReference type="InterPro" id="IPR037294">
    <property type="entry name" value="ABC_BtuC-like"/>
</dbReference>
<dbReference type="GO" id="GO:0005886">
    <property type="term" value="C:plasma membrane"/>
    <property type="evidence" value="ECO:0007669"/>
    <property type="project" value="UniProtKB-SubCell"/>
</dbReference>
<dbReference type="PANTHER" id="PTHR30472">
    <property type="entry name" value="FERRIC ENTEROBACTIN TRANSPORT SYSTEM PERMEASE PROTEIN"/>
    <property type="match status" value="1"/>
</dbReference>
<gene>
    <name evidence="9" type="ORF">GWO12_02635</name>
</gene>
<feature type="transmembrane region" description="Helical" evidence="8">
    <location>
        <begin position="307"/>
        <end position="326"/>
    </location>
</feature>